<dbReference type="SUPFAM" id="SSF101262">
    <property type="entry name" value="Methenyltetrahydrofolate cyclohydrolase-like"/>
    <property type="match status" value="1"/>
</dbReference>
<name>A0A1H2VL05_ACIFE</name>
<dbReference type="EMBL" id="FNOP01000004">
    <property type="protein sequence ID" value="SDW69055.1"/>
    <property type="molecule type" value="Genomic_DNA"/>
</dbReference>
<dbReference type="Gene3D" id="1.20.120.680">
    <property type="entry name" value="Formiminotetrahydrofolate cyclodeaminase monomer, up-and-down helical bundle"/>
    <property type="match status" value="1"/>
</dbReference>
<dbReference type="AlphaFoldDB" id="A0A1H2VL05"/>
<evidence type="ECO:0000313" key="2">
    <source>
        <dbReference type="EMBL" id="SDW69055.1"/>
    </source>
</evidence>
<reference evidence="2 3" key="1">
    <citation type="submission" date="2016-10" db="EMBL/GenBank/DDBJ databases">
        <authorList>
            <person name="Varghese N."/>
            <person name="Submissions S."/>
        </authorList>
    </citation>
    <scope>NUCLEOTIDE SEQUENCE [LARGE SCALE GENOMIC DNA]</scope>
    <source>
        <strain evidence="2 3">WCC6</strain>
    </source>
</reference>
<sequence length="206" mass="21686">MELRKLTVEGFINETASSSPAPGGGSIAALNASSSAALIAMVANLTLGKEKYAAVEGDMKEVAAKAAALKDDFLALIDEDSNAFNKIMAAFKMPKDTDEAKKARSAAIQDATKGAALVPFKVGQKANELFALAETVITKGNQNAITDGAVAAMNARAAVRGAFLNVKINLGSIKDTLFVEDLKKRMAEIEKEVDAREKALLDQVKL</sequence>
<comment type="caution">
    <text evidence="2">The sequence shown here is derived from an EMBL/GenBank/DDBJ whole genome shotgun (WGS) entry which is preliminary data.</text>
</comment>
<evidence type="ECO:0000313" key="3">
    <source>
        <dbReference type="Proteomes" id="UP000182379"/>
    </source>
</evidence>
<feature type="domain" description="Cyclodeaminase/cyclohydrolase" evidence="1">
    <location>
        <begin position="7"/>
        <end position="187"/>
    </location>
</feature>
<proteinExistence type="predicted"/>
<protein>
    <submittedName>
        <fullName evidence="2">Formimidoyltetrahydrofolate cyclodeaminase</fullName>
    </submittedName>
</protein>
<dbReference type="Proteomes" id="UP000182379">
    <property type="component" value="Unassembled WGS sequence"/>
</dbReference>
<evidence type="ECO:0000259" key="1">
    <source>
        <dbReference type="Pfam" id="PF04961"/>
    </source>
</evidence>
<dbReference type="GO" id="GO:0003824">
    <property type="term" value="F:catalytic activity"/>
    <property type="evidence" value="ECO:0007669"/>
    <property type="project" value="InterPro"/>
</dbReference>
<accession>A0A1H2VL05</accession>
<dbReference type="Pfam" id="PF04961">
    <property type="entry name" value="FTCD_C"/>
    <property type="match status" value="1"/>
</dbReference>
<dbReference type="InterPro" id="IPR007044">
    <property type="entry name" value="Cyclodeamin/CycHdrlase"/>
</dbReference>
<dbReference type="RefSeq" id="WP_074705206.1">
    <property type="nucleotide sequence ID" value="NZ_CAMEFB010000014.1"/>
</dbReference>
<dbReference type="InterPro" id="IPR036178">
    <property type="entry name" value="Formintransfe-cycloase-like_sf"/>
</dbReference>
<gene>
    <name evidence="2" type="ORF">SAMN05216495_10483</name>
</gene>
<organism evidence="2 3">
    <name type="scientific">Acidaminococcus fermentans</name>
    <dbReference type="NCBI Taxonomy" id="905"/>
    <lineage>
        <taxon>Bacteria</taxon>
        <taxon>Bacillati</taxon>
        <taxon>Bacillota</taxon>
        <taxon>Negativicutes</taxon>
        <taxon>Acidaminococcales</taxon>
        <taxon>Acidaminococcaceae</taxon>
        <taxon>Acidaminococcus</taxon>
    </lineage>
</organism>